<dbReference type="Proteomes" id="UP000297225">
    <property type="component" value="Unassembled WGS sequence"/>
</dbReference>
<gene>
    <name evidence="8" type="ORF">E4P47_09695</name>
</gene>
<evidence type="ECO:0000256" key="2">
    <source>
        <dbReference type="ARBA" id="ARBA00022603"/>
    </source>
</evidence>
<dbReference type="InterPro" id="IPR001525">
    <property type="entry name" value="C5_MeTfrase"/>
</dbReference>
<comment type="similarity">
    <text evidence="7">Belongs to the class I-like SAM-binding methyltransferase superfamily. C5-methyltransferase family.</text>
</comment>
<comment type="caution">
    <text evidence="8">The sequence shown here is derived from an EMBL/GenBank/DDBJ whole genome shotgun (WGS) entry which is preliminary data.</text>
</comment>
<keyword evidence="2 7" id="KW-0489">Methyltransferase</keyword>
<dbReference type="EMBL" id="SPNC01000256">
    <property type="protein sequence ID" value="TFH93922.1"/>
    <property type="molecule type" value="Genomic_DNA"/>
</dbReference>
<dbReference type="InterPro" id="IPR029063">
    <property type="entry name" value="SAM-dependent_MTases_sf"/>
</dbReference>
<dbReference type="EC" id="2.1.1.37" evidence="1"/>
<dbReference type="InterPro" id="IPR050390">
    <property type="entry name" value="C5-Methyltransferase"/>
</dbReference>
<dbReference type="PANTHER" id="PTHR10629:SF52">
    <property type="entry name" value="DNA (CYTOSINE-5)-METHYLTRANSFERASE 1"/>
    <property type="match status" value="1"/>
</dbReference>
<dbReference type="GO" id="GO:0003886">
    <property type="term" value="F:DNA (cytosine-5-)-methyltransferase activity"/>
    <property type="evidence" value="ECO:0007669"/>
    <property type="project" value="UniProtKB-EC"/>
</dbReference>
<dbReference type="GO" id="GO:0044027">
    <property type="term" value="P:negative regulation of gene expression via chromosomal CpG island methylation"/>
    <property type="evidence" value="ECO:0007669"/>
    <property type="project" value="TreeGrafter"/>
</dbReference>
<keyword evidence="4 7" id="KW-0949">S-adenosyl-L-methionine</keyword>
<sequence length="209" mass="23961">SYRVLNAWDYGVAQKRERVIIIGWREEYNNVFFQFPRPIPNRLVLRDVLQNVPDSEGIEYAEKKKTVMQMVPPGGCWVDLPEEVAKEYMGKSYYSGGGKRGMARRMAWDEPSLTLTCSPAQKQTERCHPEETRPFTTREYARIQGFPDDYHFVGSVNSIYKQIGNAVPVQLAYHIGIELKELLINIEKGHRNHDTTQLGYTVATAGGLY</sequence>
<dbReference type="Pfam" id="PF00145">
    <property type="entry name" value="DNA_methylase"/>
    <property type="match status" value="1"/>
</dbReference>
<dbReference type="GO" id="GO:0032259">
    <property type="term" value="P:methylation"/>
    <property type="evidence" value="ECO:0007669"/>
    <property type="project" value="UniProtKB-KW"/>
</dbReference>
<comment type="caution">
    <text evidence="7">Lacks conserved residue(s) required for the propagation of feature annotation.</text>
</comment>
<proteinExistence type="inferred from homology"/>
<evidence type="ECO:0000313" key="9">
    <source>
        <dbReference type="Proteomes" id="UP000297225"/>
    </source>
</evidence>
<dbReference type="PROSITE" id="PS00095">
    <property type="entry name" value="C5_MTASE_2"/>
    <property type="match status" value="1"/>
</dbReference>
<dbReference type="InterPro" id="IPR031303">
    <property type="entry name" value="C5_meth_CS"/>
</dbReference>
<dbReference type="AlphaFoldDB" id="A0A4Y8WNL0"/>
<evidence type="ECO:0000256" key="4">
    <source>
        <dbReference type="ARBA" id="ARBA00022691"/>
    </source>
</evidence>
<dbReference type="SUPFAM" id="SSF53335">
    <property type="entry name" value="S-adenosyl-L-methionine-dependent methyltransferases"/>
    <property type="match status" value="1"/>
</dbReference>
<evidence type="ECO:0000256" key="1">
    <source>
        <dbReference type="ARBA" id="ARBA00011975"/>
    </source>
</evidence>
<organism evidence="8 9">
    <name type="scientific">Porphyromonas levii</name>
    <dbReference type="NCBI Taxonomy" id="28114"/>
    <lineage>
        <taxon>Bacteria</taxon>
        <taxon>Pseudomonadati</taxon>
        <taxon>Bacteroidota</taxon>
        <taxon>Bacteroidia</taxon>
        <taxon>Bacteroidales</taxon>
        <taxon>Porphyromonadaceae</taxon>
        <taxon>Porphyromonas</taxon>
    </lineage>
</organism>
<dbReference type="Gene3D" id="3.40.50.150">
    <property type="entry name" value="Vaccinia Virus protein VP39"/>
    <property type="match status" value="1"/>
</dbReference>
<dbReference type="PROSITE" id="PS51679">
    <property type="entry name" value="SAM_MT_C5"/>
    <property type="match status" value="1"/>
</dbReference>
<protein>
    <recommendedName>
        <fullName evidence="1">DNA (cytosine-5-)-methyltransferase</fullName>
        <ecNumber evidence="1">2.1.1.37</ecNumber>
    </recommendedName>
</protein>
<keyword evidence="9" id="KW-1185">Reference proteome</keyword>
<dbReference type="RefSeq" id="WP_167657166.1">
    <property type="nucleotide sequence ID" value="NZ_SPNC01000256.1"/>
</dbReference>
<evidence type="ECO:0000256" key="7">
    <source>
        <dbReference type="PROSITE-ProRule" id="PRU01016"/>
    </source>
</evidence>
<evidence type="ECO:0000256" key="5">
    <source>
        <dbReference type="ARBA" id="ARBA00022747"/>
    </source>
</evidence>
<evidence type="ECO:0000256" key="3">
    <source>
        <dbReference type="ARBA" id="ARBA00022679"/>
    </source>
</evidence>
<feature type="non-terminal residue" evidence="8">
    <location>
        <position position="1"/>
    </location>
</feature>
<dbReference type="PANTHER" id="PTHR10629">
    <property type="entry name" value="CYTOSINE-SPECIFIC METHYLTRANSFERASE"/>
    <property type="match status" value="1"/>
</dbReference>
<accession>A0A4Y8WNL0</accession>
<dbReference type="GO" id="GO:0003677">
    <property type="term" value="F:DNA binding"/>
    <property type="evidence" value="ECO:0007669"/>
    <property type="project" value="TreeGrafter"/>
</dbReference>
<comment type="catalytic activity">
    <reaction evidence="6">
        <text>a 2'-deoxycytidine in DNA + S-adenosyl-L-methionine = a 5-methyl-2'-deoxycytidine in DNA + S-adenosyl-L-homocysteine + H(+)</text>
        <dbReference type="Rhea" id="RHEA:13681"/>
        <dbReference type="Rhea" id="RHEA-COMP:11369"/>
        <dbReference type="Rhea" id="RHEA-COMP:11370"/>
        <dbReference type="ChEBI" id="CHEBI:15378"/>
        <dbReference type="ChEBI" id="CHEBI:57856"/>
        <dbReference type="ChEBI" id="CHEBI:59789"/>
        <dbReference type="ChEBI" id="CHEBI:85452"/>
        <dbReference type="ChEBI" id="CHEBI:85454"/>
        <dbReference type="EC" id="2.1.1.37"/>
    </reaction>
</comment>
<evidence type="ECO:0000256" key="6">
    <source>
        <dbReference type="ARBA" id="ARBA00047422"/>
    </source>
</evidence>
<evidence type="ECO:0000313" key="8">
    <source>
        <dbReference type="EMBL" id="TFH93922.1"/>
    </source>
</evidence>
<dbReference type="Gene3D" id="3.90.120.10">
    <property type="entry name" value="DNA Methylase, subunit A, domain 2"/>
    <property type="match status" value="1"/>
</dbReference>
<keyword evidence="3 7" id="KW-0808">Transferase</keyword>
<dbReference type="GO" id="GO:0009307">
    <property type="term" value="P:DNA restriction-modification system"/>
    <property type="evidence" value="ECO:0007669"/>
    <property type="project" value="UniProtKB-KW"/>
</dbReference>
<reference evidence="8 9" key="1">
    <citation type="submission" date="2019-03" db="EMBL/GenBank/DDBJ databases">
        <title>Porphyromonas levii Isolated from the Uterus of Dairy Cows.</title>
        <authorList>
            <person name="Francis A.M."/>
        </authorList>
    </citation>
    <scope>NUCLEOTIDE SEQUENCE [LARGE SCALE GENOMIC DNA]</scope>
    <source>
        <strain evidence="8 9">AF5678</strain>
    </source>
</reference>
<keyword evidence="5" id="KW-0680">Restriction system</keyword>
<name>A0A4Y8WNL0_9PORP</name>